<evidence type="ECO:0000313" key="2">
    <source>
        <dbReference type="Proteomes" id="UP000070589"/>
    </source>
</evidence>
<proteinExistence type="predicted"/>
<accession>A0A133U578</accession>
<reference evidence="1 2" key="1">
    <citation type="journal article" date="2016" name="Sci. Rep.">
        <title>Metabolic traits of an uncultured archaeal lineage -MSBL1- from brine pools of the Red Sea.</title>
        <authorList>
            <person name="Mwirichia R."/>
            <person name="Alam I."/>
            <person name="Rashid M."/>
            <person name="Vinu M."/>
            <person name="Ba-Alawi W."/>
            <person name="Anthony Kamau A."/>
            <person name="Kamanda Ngugi D."/>
            <person name="Goker M."/>
            <person name="Klenk H.P."/>
            <person name="Bajic V."/>
            <person name="Stingl U."/>
        </authorList>
    </citation>
    <scope>NUCLEOTIDE SEQUENCE [LARGE SCALE GENOMIC DNA]</scope>
    <source>
        <strain evidence="1">SCGC-AAA259D14</strain>
    </source>
</reference>
<keyword evidence="2" id="KW-1185">Reference proteome</keyword>
<protein>
    <submittedName>
        <fullName evidence="1">Uncharacterized protein</fullName>
    </submittedName>
</protein>
<gene>
    <name evidence="1" type="ORF">AKJ62_03375</name>
</gene>
<sequence length="119" mass="13301">MGINLANDNMRVAVDFVSLQSYNVYGLVAIGVKRFEPESEWYYQDPIIGGNTAQIFTCHWLEGLAEAPEGFLAPDTWYRVAIWYTGGYDEVTANSSGAGNEIQVSVDEDIIVQRKEKES</sequence>
<dbReference type="Proteomes" id="UP000070589">
    <property type="component" value="Unassembled WGS sequence"/>
</dbReference>
<dbReference type="AlphaFoldDB" id="A0A133U578"/>
<organism evidence="1 2">
    <name type="scientific">candidate division MSBL1 archaeon SCGC-AAA259D14</name>
    <dbReference type="NCBI Taxonomy" id="1698261"/>
    <lineage>
        <taxon>Archaea</taxon>
        <taxon>Methanobacteriati</taxon>
        <taxon>Methanobacteriota</taxon>
        <taxon>candidate division MSBL1</taxon>
    </lineage>
</organism>
<evidence type="ECO:0000313" key="1">
    <source>
        <dbReference type="EMBL" id="KXA89316.1"/>
    </source>
</evidence>
<name>A0A133U578_9EURY</name>
<comment type="caution">
    <text evidence="1">The sequence shown here is derived from an EMBL/GenBank/DDBJ whole genome shotgun (WGS) entry which is preliminary data.</text>
</comment>
<dbReference type="EMBL" id="LHXL01000043">
    <property type="protein sequence ID" value="KXA89316.1"/>
    <property type="molecule type" value="Genomic_DNA"/>
</dbReference>